<evidence type="ECO:0000259" key="2">
    <source>
        <dbReference type="Pfam" id="PF03779"/>
    </source>
</evidence>
<feature type="transmembrane region" description="Helical" evidence="1">
    <location>
        <begin position="72"/>
        <end position="91"/>
    </location>
</feature>
<dbReference type="InterPro" id="IPR005530">
    <property type="entry name" value="SPW"/>
</dbReference>
<dbReference type="RefSeq" id="WP_109660378.1">
    <property type="nucleotide sequence ID" value="NZ_QGEG01000001.1"/>
</dbReference>
<organism evidence="3 4">
    <name type="scientific">Flagellimonas aquimarina</name>
    <dbReference type="NCBI Taxonomy" id="2201895"/>
    <lineage>
        <taxon>Bacteria</taxon>
        <taxon>Pseudomonadati</taxon>
        <taxon>Bacteroidota</taxon>
        <taxon>Flavobacteriia</taxon>
        <taxon>Flavobacteriales</taxon>
        <taxon>Flavobacteriaceae</taxon>
        <taxon>Flagellimonas</taxon>
    </lineage>
</organism>
<dbReference type="Pfam" id="PF03779">
    <property type="entry name" value="SPW"/>
    <property type="match status" value="1"/>
</dbReference>
<keyword evidence="1" id="KW-0472">Membrane</keyword>
<dbReference type="Proteomes" id="UP000245762">
    <property type="component" value="Unassembled WGS sequence"/>
</dbReference>
<dbReference type="OrthoDB" id="129082at2"/>
<keyword evidence="4" id="KW-1185">Reference proteome</keyword>
<comment type="caution">
    <text evidence="3">The sequence shown here is derived from an EMBL/GenBank/DDBJ whole genome shotgun (WGS) entry which is preliminary data.</text>
</comment>
<feature type="transmembrane region" description="Helical" evidence="1">
    <location>
        <begin position="12"/>
        <end position="31"/>
    </location>
</feature>
<evidence type="ECO:0000313" key="3">
    <source>
        <dbReference type="EMBL" id="PWL39982.1"/>
    </source>
</evidence>
<dbReference type="EMBL" id="QGEG01000001">
    <property type="protein sequence ID" value="PWL39982.1"/>
    <property type="molecule type" value="Genomic_DNA"/>
</dbReference>
<dbReference type="AlphaFoldDB" id="A0A316L0I3"/>
<feature type="transmembrane region" description="Helical" evidence="1">
    <location>
        <begin position="97"/>
        <end position="115"/>
    </location>
</feature>
<evidence type="ECO:0000313" key="4">
    <source>
        <dbReference type="Proteomes" id="UP000245762"/>
    </source>
</evidence>
<name>A0A316L0I3_9FLAO</name>
<feature type="transmembrane region" description="Helical" evidence="1">
    <location>
        <begin position="37"/>
        <end position="60"/>
    </location>
</feature>
<keyword evidence="1" id="KW-0812">Transmembrane</keyword>
<feature type="domain" description="SPW repeat-containing integral membrane" evidence="2">
    <location>
        <begin position="11"/>
        <end position="112"/>
    </location>
</feature>
<proteinExistence type="predicted"/>
<evidence type="ECO:0000256" key="1">
    <source>
        <dbReference type="SAM" id="Phobius"/>
    </source>
</evidence>
<protein>
    <recommendedName>
        <fullName evidence="2">SPW repeat-containing integral membrane domain-containing protein</fullName>
    </recommendedName>
</protein>
<sequence>MKFRCISPTLHGVADYSAGIGLILAPFLLGLGGVNNLAVWISVITGTTVLVVSALTDYKLGALRTIPFQGHLAIDLTVAIAFMAIPFLLGFKGLDAHYYWINAAVVFTVVSLSATKEELKQ</sequence>
<accession>A0A316L0I3</accession>
<reference evidence="3 4" key="1">
    <citation type="submission" date="2018-05" db="EMBL/GenBank/DDBJ databases">
        <title>Complete genome sequence of Flagellimonas aquimarina ECD12 isolated from seaweed Ecklonia cava.</title>
        <authorList>
            <person name="Choi S."/>
            <person name="Seong C."/>
        </authorList>
    </citation>
    <scope>NUCLEOTIDE SEQUENCE [LARGE SCALE GENOMIC DNA]</scope>
    <source>
        <strain evidence="3 4">ECD12</strain>
    </source>
</reference>
<gene>
    <name evidence="3" type="ORF">DKG77_03905</name>
</gene>
<keyword evidence="1" id="KW-1133">Transmembrane helix</keyword>